<keyword evidence="3" id="KW-1185">Reference proteome</keyword>
<sequence length="263" mass="30243">MEATLGIILKLLLFTLRPLSKTPIIKLFTAAFLHLVKLNKALADAETTITLKFDWEKAMERYDDVCVHFLPYHLRCLLTGTNNQLEKEKRRAQEVEAMTSNVDLAKHLDMLISELSRKYGTEQSLEDIFSFLVETMEMAVKSWHETSKVDARVYFLLDKDKTDTEKYAPVVNIDKYAEDSFSRAACLVSPKSIISYPQVWKGQGTRKWKHGQSDGFFVQFETPPLRKLWFVPSSSEKGQMFCGDPLALDISVHEVLPRLFKEV</sequence>
<dbReference type="EMBL" id="JBJUIK010000013">
    <property type="protein sequence ID" value="KAL3505974.1"/>
    <property type="molecule type" value="Genomic_DNA"/>
</dbReference>
<feature type="signal peptide" evidence="1">
    <location>
        <begin position="1"/>
        <end position="21"/>
    </location>
</feature>
<comment type="caution">
    <text evidence="2">The sequence shown here is derived from an EMBL/GenBank/DDBJ whole genome shotgun (WGS) entry which is preliminary data.</text>
</comment>
<name>A0ABD2YJ09_9GENT</name>
<dbReference type="Proteomes" id="UP001630127">
    <property type="component" value="Unassembled WGS sequence"/>
</dbReference>
<reference evidence="2 3" key="1">
    <citation type="submission" date="2024-11" db="EMBL/GenBank/DDBJ databases">
        <title>A near-complete genome assembly of Cinchona calisaya.</title>
        <authorList>
            <person name="Lian D.C."/>
            <person name="Zhao X.W."/>
            <person name="Wei L."/>
        </authorList>
    </citation>
    <scope>NUCLEOTIDE SEQUENCE [LARGE SCALE GENOMIC DNA]</scope>
    <source>
        <tissue evidence="2">Nenye</tissue>
    </source>
</reference>
<protein>
    <submittedName>
        <fullName evidence="2">Uncharacterized protein</fullName>
    </submittedName>
</protein>
<keyword evidence="1" id="KW-0732">Signal</keyword>
<evidence type="ECO:0000313" key="2">
    <source>
        <dbReference type="EMBL" id="KAL3505974.1"/>
    </source>
</evidence>
<organism evidence="2 3">
    <name type="scientific">Cinchona calisaya</name>
    <dbReference type="NCBI Taxonomy" id="153742"/>
    <lineage>
        <taxon>Eukaryota</taxon>
        <taxon>Viridiplantae</taxon>
        <taxon>Streptophyta</taxon>
        <taxon>Embryophyta</taxon>
        <taxon>Tracheophyta</taxon>
        <taxon>Spermatophyta</taxon>
        <taxon>Magnoliopsida</taxon>
        <taxon>eudicotyledons</taxon>
        <taxon>Gunneridae</taxon>
        <taxon>Pentapetalae</taxon>
        <taxon>asterids</taxon>
        <taxon>lamiids</taxon>
        <taxon>Gentianales</taxon>
        <taxon>Rubiaceae</taxon>
        <taxon>Cinchonoideae</taxon>
        <taxon>Cinchoneae</taxon>
        <taxon>Cinchona</taxon>
    </lineage>
</organism>
<proteinExistence type="predicted"/>
<gene>
    <name evidence="2" type="ORF">ACH5RR_031356</name>
</gene>
<accession>A0ABD2YJ09</accession>
<evidence type="ECO:0000256" key="1">
    <source>
        <dbReference type="SAM" id="SignalP"/>
    </source>
</evidence>
<feature type="chain" id="PRO_5044796509" evidence="1">
    <location>
        <begin position="22"/>
        <end position="263"/>
    </location>
</feature>
<evidence type="ECO:0000313" key="3">
    <source>
        <dbReference type="Proteomes" id="UP001630127"/>
    </source>
</evidence>
<dbReference type="AlphaFoldDB" id="A0ABD2YJ09"/>